<sequence>MWTIILTGTIKSRLEKPGFEIRGSSFTTGKGGFVKFRPFKKIN</sequence>
<dbReference type="AlphaFoldDB" id="A0A2L2XF69"/>
<comment type="caution">
    <text evidence="1">The sequence shown here is derived from an EMBL/GenBank/DDBJ whole genome shotgun (WGS) entry which is preliminary data.</text>
</comment>
<evidence type="ECO:0000313" key="1">
    <source>
        <dbReference type="EMBL" id="GBF34800.1"/>
    </source>
</evidence>
<gene>
    <name evidence="1" type="ORF">DCCM_3920</name>
</gene>
<dbReference type="EMBL" id="BFAV01000150">
    <property type="protein sequence ID" value="GBF34800.1"/>
    <property type="molecule type" value="Genomic_DNA"/>
</dbReference>
<reference evidence="2" key="1">
    <citation type="submission" date="2018-02" db="EMBL/GenBank/DDBJ databases">
        <title>Genome sequence of Desulfocucumis palustris strain NAW-5.</title>
        <authorList>
            <person name="Watanabe M."/>
            <person name="Kojima H."/>
            <person name="Fukui M."/>
        </authorList>
    </citation>
    <scope>NUCLEOTIDE SEQUENCE [LARGE SCALE GENOMIC DNA]</scope>
    <source>
        <strain evidence="2">NAW-5</strain>
    </source>
</reference>
<proteinExistence type="predicted"/>
<organism evidence="1 2">
    <name type="scientific">Desulfocucumis palustris</name>
    <dbReference type="NCBI Taxonomy" id="1898651"/>
    <lineage>
        <taxon>Bacteria</taxon>
        <taxon>Bacillati</taxon>
        <taxon>Bacillota</taxon>
        <taxon>Clostridia</taxon>
        <taxon>Eubacteriales</taxon>
        <taxon>Desulfocucumaceae</taxon>
        <taxon>Desulfocucumis</taxon>
    </lineage>
</organism>
<dbReference type="Proteomes" id="UP000239549">
    <property type="component" value="Unassembled WGS sequence"/>
</dbReference>
<protein>
    <submittedName>
        <fullName evidence="1">Uncharacterized protein</fullName>
    </submittedName>
</protein>
<evidence type="ECO:0000313" key="2">
    <source>
        <dbReference type="Proteomes" id="UP000239549"/>
    </source>
</evidence>
<keyword evidence="2" id="KW-1185">Reference proteome</keyword>
<accession>A0A2L2XF69</accession>
<name>A0A2L2XF69_9FIRM</name>